<evidence type="ECO:0000256" key="1">
    <source>
        <dbReference type="ARBA" id="ARBA00038048"/>
    </source>
</evidence>
<evidence type="ECO:0000313" key="4">
    <source>
        <dbReference type="EMBL" id="KAK4459484.1"/>
    </source>
</evidence>
<dbReference type="GO" id="GO:0005886">
    <property type="term" value="C:plasma membrane"/>
    <property type="evidence" value="ECO:0007669"/>
    <property type="project" value="TreeGrafter"/>
</dbReference>
<gene>
    <name evidence="4" type="ORF">QBC42DRAFT_274267</name>
</gene>
<feature type="domain" description="Saccharopine dehydrogenase NADP binding" evidence="3">
    <location>
        <begin position="13"/>
        <end position="142"/>
    </location>
</feature>
<dbReference type="Proteomes" id="UP001321749">
    <property type="component" value="Unassembled WGS sequence"/>
</dbReference>
<comment type="similarity">
    <text evidence="1">Belongs to the saccharopine dehydrogenase family.</text>
</comment>
<dbReference type="InterPro" id="IPR005097">
    <property type="entry name" value="Sacchrp_dh_NADP-bd"/>
</dbReference>
<dbReference type="InterPro" id="IPR036291">
    <property type="entry name" value="NAD(P)-bd_dom_sf"/>
</dbReference>
<organism evidence="4 5">
    <name type="scientific">Cladorrhinum samala</name>
    <dbReference type="NCBI Taxonomy" id="585594"/>
    <lineage>
        <taxon>Eukaryota</taxon>
        <taxon>Fungi</taxon>
        <taxon>Dikarya</taxon>
        <taxon>Ascomycota</taxon>
        <taxon>Pezizomycotina</taxon>
        <taxon>Sordariomycetes</taxon>
        <taxon>Sordariomycetidae</taxon>
        <taxon>Sordariales</taxon>
        <taxon>Podosporaceae</taxon>
        <taxon>Cladorrhinum</taxon>
    </lineage>
</organism>
<dbReference type="AlphaFoldDB" id="A0AAV9HF45"/>
<protein>
    <submittedName>
        <fullName evidence="4">Saccharopine dehydrogenase-like oxidoreductase</fullName>
    </submittedName>
</protein>
<dbReference type="SUPFAM" id="SSF51735">
    <property type="entry name" value="NAD(P)-binding Rossmann-fold domains"/>
    <property type="match status" value="1"/>
</dbReference>
<name>A0AAV9HF45_9PEZI</name>
<dbReference type="InterPro" id="IPR051276">
    <property type="entry name" value="Saccharopine_DH-like_oxidrdct"/>
</dbReference>
<keyword evidence="5" id="KW-1185">Reference proteome</keyword>
<dbReference type="Pfam" id="PF03435">
    <property type="entry name" value="Sacchrp_dh_NADP"/>
    <property type="match status" value="1"/>
</dbReference>
<sequence length="416" mass="45524">MAVNNNHNRQYDIVVFGATGYTGKYTAEYIAEHLPLDLKWAIAGRSQPKLQEVIEHLKQINPDRPIQPAIEICDLNDASLSALAKKAFVLIACVGPYCKLGEFALKACAENGTHYFDVTGEAPWHLRMIKKYSSAAKSSGALIFPQFGIESAPPDLLTYSLASHLRTKHNSNTGDVTVSIHKLKSGPSGGTLATVFSIMDHIPLPEMAAAYKPYALSPVPNRHPTPSGSVFAKLTGLTTVPELGLLTTSVANSTDSAVVQRSWGLLEGMGKGYGPKFSFREYMKPRNWLTGFGIHLGLLGLQIIMVVPFLRKLAAGWVRQPGTGPDDEKARGDEIEYRALAVGDDERKTQVLGKAWFRGRNIYYLTGLLVVEGAETLLRDDIKLEGGIYTPACLGQPLIDRLDKVGFHFETETLEN</sequence>
<evidence type="ECO:0000313" key="5">
    <source>
        <dbReference type="Proteomes" id="UP001321749"/>
    </source>
</evidence>
<keyword evidence="2" id="KW-0472">Membrane</keyword>
<keyword evidence="2" id="KW-0812">Transmembrane</keyword>
<dbReference type="GO" id="GO:0005811">
    <property type="term" value="C:lipid droplet"/>
    <property type="evidence" value="ECO:0007669"/>
    <property type="project" value="TreeGrafter"/>
</dbReference>
<dbReference type="GO" id="GO:0005739">
    <property type="term" value="C:mitochondrion"/>
    <property type="evidence" value="ECO:0007669"/>
    <property type="project" value="TreeGrafter"/>
</dbReference>
<dbReference type="PANTHER" id="PTHR12286">
    <property type="entry name" value="SACCHAROPINE DEHYDROGENASE-LIKE OXIDOREDUCTASE"/>
    <property type="match status" value="1"/>
</dbReference>
<comment type="caution">
    <text evidence="4">The sequence shown here is derived from an EMBL/GenBank/DDBJ whole genome shotgun (WGS) entry which is preliminary data.</text>
</comment>
<keyword evidence="2" id="KW-1133">Transmembrane helix</keyword>
<evidence type="ECO:0000259" key="3">
    <source>
        <dbReference type="Pfam" id="PF03435"/>
    </source>
</evidence>
<evidence type="ECO:0000256" key="2">
    <source>
        <dbReference type="SAM" id="Phobius"/>
    </source>
</evidence>
<reference evidence="4" key="2">
    <citation type="submission" date="2023-06" db="EMBL/GenBank/DDBJ databases">
        <authorList>
            <consortium name="Lawrence Berkeley National Laboratory"/>
            <person name="Mondo S.J."/>
            <person name="Hensen N."/>
            <person name="Bonometti L."/>
            <person name="Westerberg I."/>
            <person name="Brannstrom I.O."/>
            <person name="Guillou S."/>
            <person name="Cros-Aarteil S."/>
            <person name="Calhoun S."/>
            <person name="Haridas S."/>
            <person name="Kuo A."/>
            <person name="Pangilinan J."/>
            <person name="Riley R."/>
            <person name="Labutti K."/>
            <person name="Andreopoulos B."/>
            <person name="Lipzen A."/>
            <person name="Chen C."/>
            <person name="Yanf M."/>
            <person name="Daum C."/>
            <person name="Ng V."/>
            <person name="Clum A."/>
            <person name="Steindorff A."/>
            <person name="Ohm R."/>
            <person name="Martin F."/>
            <person name="Silar P."/>
            <person name="Natvig D."/>
            <person name="Lalanne C."/>
            <person name="Gautier V."/>
            <person name="Ament-Velasquez S.L."/>
            <person name="Kruys A."/>
            <person name="Hutchinson M.I."/>
            <person name="Powell A.J."/>
            <person name="Barry K."/>
            <person name="Miller A.N."/>
            <person name="Grigoriev I.V."/>
            <person name="Debuchy R."/>
            <person name="Gladieux P."/>
            <person name="Thoren M.H."/>
            <person name="Johannesson H."/>
        </authorList>
    </citation>
    <scope>NUCLEOTIDE SEQUENCE</scope>
    <source>
        <strain evidence="4">PSN324</strain>
    </source>
</reference>
<proteinExistence type="inferred from homology"/>
<dbReference type="Gene3D" id="3.40.50.720">
    <property type="entry name" value="NAD(P)-binding Rossmann-like Domain"/>
    <property type="match status" value="1"/>
</dbReference>
<reference evidence="4" key="1">
    <citation type="journal article" date="2023" name="Mol. Phylogenet. Evol.">
        <title>Genome-scale phylogeny and comparative genomics of the fungal order Sordariales.</title>
        <authorList>
            <person name="Hensen N."/>
            <person name="Bonometti L."/>
            <person name="Westerberg I."/>
            <person name="Brannstrom I.O."/>
            <person name="Guillou S."/>
            <person name="Cros-Aarteil S."/>
            <person name="Calhoun S."/>
            <person name="Haridas S."/>
            <person name="Kuo A."/>
            <person name="Mondo S."/>
            <person name="Pangilinan J."/>
            <person name="Riley R."/>
            <person name="LaButti K."/>
            <person name="Andreopoulos B."/>
            <person name="Lipzen A."/>
            <person name="Chen C."/>
            <person name="Yan M."/>
            <person name="Daum C."/>
            <person name="Ng V."/>
            <person name="Clum A."/>
            <person name="Steindorff A."/>
            <person name="Ohm R.A."/>
            <person name="Martin F."/>
            <person name="Silar P."/>
            <person name="Natvig D.O."/>
            <person name="Lalanne C."/>
            <person name="Gautier V."/>
            <person name="Ament-Velasquez S.L."/>
            <person name="Kruys A."/>
            <person name="Hutchinson M.I."/>
            <person name="Powell A.J."/>
            <person name="Barry K."/>
            <person name="Miller A.N."/>
            <person name="Grigoriev I.V."/>
            <person name="Debuchy R."/>
            <person name="Gladieux P."/>
            <person name="Hiltunen Thoren M."/>
            <person name="Johannesson H."/>
        </authorList>
    </citation>
    <scope>NUCLEOTIDE SEQUENCE</scope>
    <source>
        <strain evidence="4">PSN324</strain>
    </source>
</reference>
<dbReference type="GO" id="GO:0009247">
    <property type="term" value="P:glycolipid biosynthetic process"/>
    <property type="evidence" value="ECO:0007669"/>
    <property type="project" value="TreeGrafter"/>
</dbReference>
<dbReference type="EMBL" id="MU865035">
    <property type="protein sequence ID" value="KAK4459484.1"/>
    <property type="molecule type" value="Genomic_DNA"/>
</dbReference>
<feature type="transmembrane region" description="Helical" evidence="2">
    <location>
        <begin position="288"/>
        <end position="310"/>
    </location>
</feature>
<accession>A0AAV9HF45</accession>
<dbReference type="PANTHER" id="PTHR12286:SF5">
    <property type="entry name" value="SACCHAROPINE DEHYDROGENASE-LIKE OXIDOREDUCTASE"/>
    <property type="match status" value="1"/>
</dbReference>